<evidence type="ECO:0000313" key="1">
    <source>
        <dbReference type="EMBL" id="OQM76770.1"/>
    </source>
</evidence>
<dbReference type="RefSeq" id="WP_080918515.1">
    <property type="nucleotide sequence ID" value="NZ_MDET01000005.1"/>
</dbReference>
<dbReference type="Pfam" id="PF05015">
    <property type="entry name" value="HigB-like_toxin"/>
    <property type="match status" value="1"/>
</dbReference>
<proteinExistence type="predicted"/>
<organism evidence="1 2">
    <name type="scientific">Manganibacter manganicus</name>
    <dbReference type="NCBI Taxonomy" id="1873176"/>
    <lineage>
        <taxon>Bacteria</taxon>
        <taxon>Pseudomonadati</taxon>
        <taxon>Pseudomonadota</taxon>
        <taxon>Alphaproteobacteria</taxon>
        <taxon>Hyphomicrobiales</taxon>
        <taxon>Phyllobacteriaceae</taxon>
        <taxon>Manganibacter</taxon>
    </lineage>
</organism>
<accession>A0A1V8RU94</accession>
<reference evidence="1 2" key="1">
    <citation type="journal article" date="2016" name="Int. J. Syst. Evol. Microbiol.">
        <title>Pseudaminobacter manganicus sp. nov., isolated from sludge of a manganese mine.</title>
        <authorList>
            <person name="Li J."/>
            <person name="Huang J."/>
            <person name="Liao S."/>
            <person name="Wang G."/>
        </authorList>
    </citation>
    <scope>NUCLEOTIDE SEQUENCE [LARGE SCALE GENOMIC DNA]</scope>
    <source>
        <strain evidence="1 2">JH-7</strain>
    </source>
</reference>
<dbReference type="PANTHER" id="PTHR40266">
    <property type="entry name" value="TOXIN HIGB-1"/>
    <property type="match status" value="1"/>
</dbReference>
<dbReference type="OrthoDB" id="9801102at2"/>
<comment type="caution">
    <text evidence="1">The sequence shown here is derived from an EMBL/GenBank/DDBJ whole genome shotgun (WGS) entry which is preliminary data.</text>
</comment>
<dbReference type="AlphaFoldDB" id="A0A1V8RU94"/>
<keyword evidence="2" id="KW-1185">Reference proteome</keyword>
<evidence type="ECO:0000313" key="2">
    <source>
        <dbReference type="Proteomes" id="UP000191905"/>
    </source>
</evidence>
<dbReference type="InterPro" id="IPR035093">
    <property type="entry name" value="RelE/ParE_toxin_dom_sf"/>
</dbReference>
<dbReference type="STRING" id="1873176.BFN67_12755"/>
<dbReference type="Gene3D" id="3.30.2310.20">
    <property type="entry name" value="RelE-like"/>
    <property type="match status" value="1"/>
</dbReference>
<sequence>MIRSYKDKTTAAIAAGKSPKGFPPDLIKAARRKLVMIDNAAVLDDLKSPPGNKLHPLERDRAGQHAIWVNTQFRLCFRWTDAGPEDVEITDYHD</sequence>
<gene>
    <name evidence="1" type="ORF">BFN67_12755</name>
</gene>
<dbReference type="EMBL" id="MDET01000005">
    <property type="protein sequence ID" value="OQM76770.1"/>
    <property type="molecule type" value="Genomic_DNA"/>
</dbReference>
<dbReference type="InterPro" id="IPR007711">
    <property type="entry name" value="HigB-1"/>
</dbReference>
<dbReference type="PANTHER" id="PTHR40266:SF2">
    <property type="entry name" value="TOXIN HIGB-1"/>
    <property type="match status" value="1"/>
</dbReference>
<name>A0A1V8RU94_9HYPH</name>
<dbReference type="Proteomes" id="UP000191905">
    <property type="component" value="Unassembled WGS sequence"/>
</dbReference>
<protein>
    <submittedName>
        <fullName evidence="1">Killer protein</fullName>
    </submittedName>
</protein>
<dbReference type="SUPFAM" id="SSF143011">
    <property type="entry name" value="RelE-like"/>
    <property type="match status" value="1"/>
</dbReference>